<reference evidence="4" key="1">
    <citation type="submission" date="2020-02" db="EMBL/GenBank/DDBJ databases">
        <authorList>
            <person name="Meier V. D."/>
        </authorList>
    </citation>
    <scope>NUCLEOTIDE SEQUENCE</scope>
    <source>
        <strain evidence="4">AVDCRST_MAG21</strain>
    </source>
</reference>
<evidence type="ECO:0000313" key="4">
    <source>
        <dbReference type="EMBL" id="CAA9378467.1"/>
    </source>
</evidence>
<name>A0A6J4N5T0_9ACTN</name>
<keyword evidence="2" id="KW-0012">Acyltransferase</keyword>
<dbReference type="PANTHER" id="PTHR43877">
    <property type="entry name" value="AMINOALKYLPHOSPHONATE N-ACETYLTRANSFERASE-RELATED-RELATED"/>
    <property type="match status" value="1"/>
</dbReference>
<dbReference type="AlphaFoldDB" id="A0A6J4N5T0"/>
<evidence type="ECO:0000256" key="2">
    <source>
        <dbReference type="ARBA" id="ARBA00023315"/>
    </source>
</evidence>
<sequence>MRHSGWMAASIRRADVDDLGDLVDMERAASIAALGHVFAGIPFPTDDVAARWALVLADPSATVLVDDAAGVLVGYAAYGGGWLHHLGVIPRWWGSGHGEALHDAAISASAAAGRPTTCLWVLAENHRARRFYRRLGWRDTDIREPASFAPYPVRMQMSRPPDVAASS</sequence>
<dbReference type="EMBL" id="CADCUL010000137">
    <property type="protein sequence ID" value="CAA9378467.1"/>
    <property type="molecule type" value="Genomic_DNA"/>
</dbReference>
<evidence type="ECO:0000259" key="3">
    <source>
        <dbReference type="PROSITE" id="PS51186"/>
    </source>
</evidence>
<organism evidence="4">
    <name type="scientific">uncultured Nocardioidaceae bacterium</name>
    <dbReference type="NCBI Taxonomy" id="253824"/>
    <lineage>
        <taxon>Bacteria</taxon>
        <taxon>Bacillati</taxon>
        <taxon>Actinomycetota</taxon>
        <taxon>Actinomycetes</taxon>
        <taxon>Propionibacteriales</taxon>
        <taxon>Nocardioidaceae</taxon>
        <taxon>environmental samples</taxon>
    </lineage>
</organism>
<dbReference type="GO" id="GO:0016747">
    <property type="term" value="F:acyltransferase activity, transferring groups other than amino-acyl groups"/>
    <property type="evidence" value="ECO:0007669"/>
    <property type="project" value="InterPro"/>
</dbReference>
<dbReference type="InterPro" id="IPR050832">
    <property type="entry name" value="Bact_Acetyltransf"/>
</dbReference>
<dbReference type="SUPFAM" id="SSF55729">
    <property type="entry name" value="Acyl-CoA N-acyltransferases (Nat)"/>
    <property type="match status" value="1"/>
</dbReference>
<dbReference type="InterPro" id="IPR000182">
    <property type="entry name" value="GNAT_dom"/>
</dbReference>
<keyword evidence="1" id="KW-0808">Transferase</keyword>
<evidence type="ECO:0000256" key="1">
    <source>
        <dbReference type="ARBA" id="ARBA00022679"/>
    </source>
</evidence>
<dbReference type="InterPro" id="IPR016181">
    <property type="entry name" value="Acyl_CoA_acyltransferase"/>
</dbReference>
<dbReference type="Pfam" id="PF00583">
    <property type="entry name" value="Acetyltransf_1"/>
    <property type="match status" value="1"/>
</dbReference>
<accession>A0A6J4N5T0</accession>
<dbReference type="Gene3D" id="3.40.630.30">
    <property type="match status" value="1"/>
</dbReference>
<feature type="domain" description="N-acetyltransferase" evidence="3">
    <location>
        <begin position="9"/>
        <end position="160"/>
    </location>
</feature>
<gene>
    <name evidence="4" type="ORF">AVDCRST_MAG21-1616</name>
</gene>
<protein>
    <recommendedName>
        <fullName evidence="3">N-acetyltransferase domain-containing protein</fullName>
    </recommendedName>
</protein>
<proteinExistence type="predicted"/>
<dbReference type="PROSITE" id="PS51186">
    <property type="entry name" value="GNAT"/>
    <property type="match status" value="1"/>
</dbReference>